<dbReference type="InterPro" id="IPR035996">
    <property type="entry name" value="4pyrrol_Methylase_sf"/>
</dbReference>
<dbReference type="Gene3D" id="3.30.950.10">
    <property type="entry name" value="Methyltransferase, Cobalt-precorrin-4 Transmethylase, Domain 2"/>
    <property type="match status" value="1"/>
</dbReference>
<keyword evidence="4 6" id="KW-0808">Transferase</keyword>
<dbReference type="PANTHER" id="PTHR46111:SF1">
    <property type="entry name" value="RIBOSOMAL RNA SMALL SUBUNIT METHYLTRANSFERASE I"/>
    <property type="match status" value="1"/>
</dbReference>
<dbReference type="PIRSF" id="PIRSF005917">
    <property type="entry name" value="MTase_YraL"/>
    <property type="match status" value="1"/>
</dbReference>
<dbReference type="InterPro" id="IPR014777">
    <property type="entry name" value="4pyrrole_Mease_sub1"/>
</dbReference>
<keyword evidence="1 6" id="KW-0963">Cytoplasm</keyword>
<dbReference type="Pfam" id="PF00590">
    <property type="entry name" value="TP_methylase"/>
    <property type="match status" value="1"/>
</dbReference>
<dbReference type="InterPro" id="IPR008189">
    <property type="entry name" value="rRNA_ssu_MeTfrase_I"/>
</dbReference>
<dbReference type="GO" id="GO:0005737">
    <property type="term" value="C:cytoplasm"/>
    <property type="evidence" value="ECO:0007669"/>
    <property type="project" value="UniProtKB-SubCell"/>
</dbReference>
<keyword evidence="2 6" id="KW-0698">rRNA processing</keyword>
<dbReference type="InterPro" id="IPR014776">
    <property type="entry name" value="4pyrrole_Mease_sub2"/>
</dbReference>
<feature type="domain" description="Tetrapyrrole methylase" evidence="7">
    <location>
        <begin position="1"/>
        <end position="199"/>
    </location>
</feature>
<dbReference type="Gene3D" id="3.40.1010.10">
    <property type="entry name" value="Cobalt-precorrin-4 Transmethylase, Domain 1"/>
    <property type="match status" value="1"/>
</dbReference>
<comment type="subcellular location">
    <subcellularLocation>
        <location evidence="6">Cytoplasm</location>
    </subcellularLocation>
</comment>
<comment type="function">
    <text evidence="6">Catalyzes the 2'-O-methylation of the ribose of cytidine 1402 (C1402) in 16S rRNA.</text>
</comment>
<dbReference type="SUPFAM" id="SSF53790">
    <property type="entry name" value="Tetrapyrrole methylase"/>
    <property type="match status" value="1"/>
</dbReference>
<reference evidence="8 9" key="1">
    <citation type="submission" date="2016-01" db="EMBL/GenBank/DDBJ databases">
        <authorList>
            <person name="Oliw E.H."/>
        </authorList>
    </citation>
    <scope>NUCLEOTIDE SEQUENCE [LARGE SCALE GENOMIC DNA]</scope>
    <source>
        <strain evidence="8 9">CMW7756A</strain>
    </source>
</reference>
<sequence>MIYFCPTPIGNLGDISLRTIEILKSVDIIYAEDKRVTLKLLNHYDINKELRTYHKFNEAEMSEKIIEHLDDKDIALVTDAGMPGISDPGSVLVKKLIEENIDFRVLPGANAALTALVLSGLDTDHFTFYGFTGSKSNSRKKEFESLKDLKFTLIFYEAPHRIKDFLQDVYEVFGERKISISREITKVFEETIRSTTSEILKKDIVEKGEFVIVLEGNNEEKVYDIKSLLEEELKSGKKKSQAVKEVSKKYNLPKNDVYKESLDL</sequence>
<evidence type="ECO:0000256" key="5">
    <source>
        <dbReference type="ARBA" id="ARBA00022691"/>
    </source>
</evidence>
<dbReference type="GO" id="GO:0070677">
    <property type="term" value="F:rRNA (cytosine-2'-O-)-methyltransferase activity"/>
    <property type="evidence" value="ECO:0007669"/>
    <property type="project" value="UniProtKB-UniRule"/>
</dbReference>
<keyword evidence="5 6" id="KW-0949">S-adenosyl-L-methionine</keyword>
<comment type="caution">
    <text evidence="8">The sequence shown here is derived from an EMBL/GenBank/DDBJ whole genome shotgun (WGS) entry which is preliminary data.</text>
</comment>
<evidence type="ECO:0000256" key="2">
    <source>
        <dbReference type="ARBA" id="ARBA00022552"/>
    </source>
</evidence>
<evidence type="ECO:0000259" key="7">
    <source>
        <dbReference type="Pfam" id="PF00590"/>
    </source>
</evidence>
<dbReference type="InterPro" id="IPR000878">
    <property type="entry name" value="4pyrrol_Mease"/>
</dbReference>
<evidence type="ECO:0000256" key="1">
    <source>
        <dbReference type="ARBA" id="ARBA00022490"/>
    </source>
</evidence>
<dbReference type="EC" id="2.1.1.198" evidence="6"/>
<dbReference type="PANTHER" id="PTHR46111">
    <property type="entry name" value="RIBOSOMAL RNA SMALL SUBUNIT METHYLTRANSFERASE I"/>
    <property type="match status" value="1"/>
</dbReference>
<dbReference type="FunFam" id="3.30.950.10:FF:000002">
    <property type="entry name" value="Ribosomal RNA small subunit methyltransferase I"/>
    <property type="match status" value="1"/>
</dbReference>
<evidence type="ECO:0000256" key="4">
    <source>
        <dbReference type="ARBA" id="ARBA00022679"/>
    </source>
</evidence>
<organism evidence="8">
    <name type="scientific">Peptoniphilus harei</name>
    <dbReference type="NCBI Taxonomy" id="54005"/>
    <lineage>
        <taxon>Bacteria</taxon>
        <taxon>Bacillati</taxon>
        <taxon>Bacillota</taxon>
        <taxon>Tissierellia</taxon>
        <taxon>Tissierellales</taxon>
        <taxon>Peptoniphilaceae</taxon>
        <taxon>Peptoniphilus</taxon>
    </lineage>
</organism>
<proteinExistence type="inferred from homology"/>
<dbReference type="CDD" id="cd11648">
    <property type="entry name" value="RsmI"/>
    <property type="match status" value="1"/>
</dbReference>
<dbReference type="RefSeq" id="WP_060800215.1">
    <property type="nucleotide sequence ID" value="NZ_KQ957101.1"/>
</dbReference>
<keyword evidence="3 6" id="KW-0489">Methyltransferase</keyword>
<dbReference type="EMBL" id="LRQE01000034">
    <property type="protein sequence ID" value="KXA29494.1"/>
    <property type="molecule type" value="Genomic_DNA"/>
</dbReference>
<comment type="catalytic activity">
    <reaction evidence="6">
        <text>cytidine(1402) in 16S rRNA + S-adenosyl-L-methionine = 2'-O-methylcytidine(1402) in 16S rRNA + S-adenosyl-L-homocysteine + H(+)</text>
        <dbReference type="Rhea" id="RHEA:42924"/>
        <dbReference type="Rhea" id="RHEA-COMP:10285"/>
        <dbReference type="Rhea" id="RHEA-COMP:10286"/>
        <dbReference type="ChEBI" id="CHEBI:15378"/>
        <dbReference type="ChEBI" id="CHEBI:57856"/>
        <dbReference type="ChEBI" id="CHEBI:59789"/>
        <dbReference type="ChEBI" id="CHEBI:74495"/>
        <dbReference type="ChEBI" id="CHEBI:82748"/>
        <dbReference type="EC" id="2.1.1.198"/>
    </reaction>
</comment>
<evidence type="ECO:0000313" key="8">
    <source>
        <dbReference type="EMBL" id="KXA29494.1"/>
    </source>
</evidence>
<comment type="similarity">
    <text evidence="6">Belongs to the methyltransferase superfamily. RsmI family.</text>
</comment>
<dbReference type="PATRIC" id="fig|54005.3.peg.1101"/>
<evidence type="ECO:0000256" key="6">
    <source>
        <dbReference type="HAMAP-Rule" id="MF_01877"/>
    </source>
</evidence>
<dbReference type="NCBIfam" id="TIGR00096">
    <property type="entry name" value="16S rRNA (cytidine(1402)-2'-O)-methyltransferase"/>
    <property type="match status" value="1"/>
</dbReference>
<evidence type="ECO:0000313" key="9">
    <source>
        <dbReference type="Proteomes" id="UP000070174"/>
    </source>
</evidence>
<evidence type="ECO:0000256" key="3">
    <source>
        <dbReference type="ARBA" id="ARBA00022603"/>
    </source>
</evidence>
<gene>
    <name evidence="6" type="primary">rsmI</name>
    <name evidence="8" type="ORF">HMPREF3229_01118</name>
</gene>
<dbReference type="FunFam" id="3.40.1010.10:FF:000007">
    <property type="entry name" value="Ribosomal RNA small subunit methyltransferase I"/>
    <property type="match status" value="1"/>
</dbReference>
<dbReference type="HAMAP" id="MF_01877">
    <property type="entry name" value="16SrRNA_methyltr_I"/>
    <property type="match status" value="1"/>
</dbReference>
<dbReference type="Proteomes" id="UP000070174">
    <property type="component" value="Unassembled WGS sequence"/>
</dbReference>
<dbReference type="AlphaFoldDB" id="A0A133PLQ6"/>
<accession>A0A133PLQ6</accession>
<protein>
    <recommendedName>
        <fullName evidence="6">Ribosomal RNA small subunit methyltransferase I</fullName>
        <ecNumber evidence="6">2.1.1.198</ecNumber>
    </recommendedName>
    <alternativeName>
        <fullName evidence="6">16S rRNA 2'-O-ribose C1402 methyltransferase</fullName>
    </alternativeName>
    <alternativeName>
        <fullName evidence="6">rRNA (cytidine-2'-O-)-methyltransferase RsmI</fullName>
    </alternativeName>
</protein>
<name>A0A133PLQ6_9FIRM</name>